<evidence type="ECO:0000256" key="7">
    <source>
        <dbReference type="ARBA" id="ARBA00023136"/>
    </source>
</evidence>
<dbReference type="SUPFAM" id="SSF103473">
    <property type="entry name" value="MFS general substrate transporter"/>
    <property type="match status" value="1"/>
</dbReference>
<dbReference type="HAMAP" id="MF_01118">
    <property type="entry name" value="MFS_YhhS"/>
    <property type="match status" value="1"/>
</dbReference>
<dbReference type="Pfam" id="PF07690">
    <property type="entry name" value="MFS_1"/>
    <property type="match status" value="1"/>
</dbReference>
<evidence type="ECO:0000259" key="9">
    <source>
        <dbReference type="PROSITE" id="PS50850"/>
    </source>
</evidence>
<sequence>MSCASPALSDRAATAQIVPIVFFTFICYLIIGLPLPVLPGFVQSQLGLGSVLAGAAVSVQYAATLFSRGYAGRFSDTLGPKRTVAIGLIACGGSGALLALAVACHAWPVLSLAVLVASRFALGFGESCVGTGAILWGIGRVGNAQNARVISWNGVATYAGLAIGAPIGATLDHAVGPWALGAVTIGLGVLGYAFARRMQAVPIVHGERMGYASVFMRVMPHGVGLALGAAGFGSIATFIALYYEARGWSHAALALTLFGTFFIAARLLFSNAIRTYGGFRVALVSLSLECAGLVTLWLANAPHAALIGAAVTGFGFALVFPSLGVEAVELVPPASRGAALAAYSVFFDLSLGIMGPLAGYVAGAFGYPSVFFVAAVAAAAGAVLSLALHARYTGRGIAAAA</sequence>
<keyword evidence="7 8" id="KW-0472">Membrane</keyword>
<keyword evidence="6 8" id="KW-1133">Transmembrane helix</keyword>
<feature type="transmembrane region" description="Helical" evidence="8">
    <location>
        <begin position="369"/>
        <end position="388"/>
    </location>
</feature>
<keyword evidence="3 8" id="KW-1003">Cell membrane</keyword>
<feature type="transmembrane region" description="Helical" evidence="8">
    <location>
        <begin position="340"/>
        <end position="363"/>
    </location>
</feature>
<feature type="transmembrane region" description="Helical" evidence="8">
    <location>
        <begin position="175"/>
        <end position="195"/>
    </location>
</feature>
<dbReference type="InterPro" id="IPR011701">
    <property type="entry name" value="MFS"/>
</dbReference>
<dbReference type="InterPro" id="IPR036259">
    <property type="entry name" value="MFS_trans_sf"/>
</dbReference>
<comment type="subcellular location">
    <subcellularLocation>
        <location evidence="8">Cell inner membrane</location>
        <topology evidence="8">Multi-pass membrane protein</topology>
    </subcellularLocation>
    <subcellularLocation>
        <location evidence="1">Cell membrane</location>
        <topology evidence="1">Multi-pass membrane protein</topology>
    </subcellularLocation>
</comment>
<evidence type="ECO:0000256" key="6">
    <source>
        <dbReference type="ARBA" id="ARBA00022989"/>
    </source>
</evidence>
<evidence type="ECO:0000256" key="5">
    <source>
        <dbReference type="ARBA" id="ARBA00022692"/>
    </source>
</evidence>
<keyword evidence="2 8" id="KW-0813">Transport</keyword>
<dbReference type="NCBIfam" id="NF009048">
    <property type="entry name" value="PRK12382.1"/>
    <property type="match status" value="1"/>
</dbReference>
<feature type="transmembrane region" description="Helical" evidence="8">
    <location>
        <begin position="305"/>
        <end position="328"/>
    </location>
</feature>
<dbReference type="OrthoDB" id="322544at2"/>
<keyword evidence="4 8" id="KW-0997">Cell inner membrane</keyword>
<dbReference type="EMBL" id="QRGA01000016">
    <property type="protein sequence ID" value="RDU95974.1"/>
    <property type="molecule type" value="Genomic_DNA"/>
</dbReference>
<dbReference type="InterPro" id="IPR023008">
    <property type="entry name" value="MFS_YhhS-like"/>
</dbReference>
<dbReference type="InterPro" id="IPR020846">
    <property type="entry name" value="MFS_dom"/>
</dbReference>
<evidence type="ECO:0000256" key="3">
    <source>
        <dbReference type="ARBA" id="ARBA00022475"/>
    </source>
</evidence>
<feature type="transmembrane region" description="Helical" evidence="8">
    <location>
        <begin position="223"/>
        <end position="243"/>
    </location>
</feature>
<proteinExistence type="inferred from homology"/>
<gene>
    <name evidence="10" type="ORF">DWV00_25270</name>
</gene>
<evidence type="ECO:0000313" key="11">
    <source>
        <dbReference type="Proteomes" id="UP000256838"/>
    </source>
</evidence>
<dbReference type="GO" id="GO:0005886">
    <property type="term" value="C:plasma membrane"/>
    <property type="evidence" value="ECO:0007669"/>
    <property type="project" value="UniProtKB-SubCell"/>
</dbReference>
<dbReference type="GO" id="GO:0022857">
    <property type="term" value="F:transmembrane transporter activity"/>
    <property type="evidence" value="ECO:0007669"/>
    <property type="project" value="UniProtKB-UniRule"/>
</dbReference>
<feature type="transmembrane region" description="Helical" evidence="8">
    <location>
        <begin position="150"/>
        <end position="169"/>
    </location>
</feature>
<feature type="domain" description="Major facilitator superfamily (MFS) profile" evidence="9">
    <location>
        <begin position="179"/>
        <end position="401"/>
    </location>
</feature>
<evidence type="ECO:0000256" key="2">
    <source>
        <dbReference type="ARBA" id="ARBA00022448"/>
    </source>
</evidence>
<evidence type="ECO:0000313" key="10">
    <source>
        <dbReference type="EMBL" id="RDU95974.1"/>
    </source>
</evidence>
<organism evidence="10 11">
    <name type="scientific">Trinickia dinghuensis</name>
    <dbReference type="NCBI Taxonomy" id="2291023"/>
    <lineage>
        <taxon>Bacteria</taxon>
        <taxon>Pseudomonadati</taxon>
        <taxon>Pseudomonadota</taxon>
        <taxon>Betaproteobacteria</taxon>
        <taxon>Burkholderiales</taxon>
        <taxon>Burkholderiaceae</taxon>
        <taxon>Trinickia</taxon>
    </lineage>
</organism>
<reference evidence="10 11" key="1">
    <citation type="submission" date="2018-08" db="EMBL/GenBank/DDBJ databases">
        <title>Paraburkholderia sp. DHOM06 isolated from forest soil.</title>
        <authorList>
            <person name="Gao Z.-H."/>
            <person name="Qiu L.-H."/>
        </authorList>
    </citation>
    <scope>NUCLEOTIDE SEQUENCE [LARGE SCALE GENOMIC DNA]</scope>
    <source>
        <strain evidence="10 11">DHOM06</strain>
    </source>
</reference>
<protein>
    <recommendedName>
        <fullName evidence="8">Uncharacterized MFS-type transporter DWV00_25270</fullName>
    </recommendedName>
</protein>
<dbReference type="PANTHER" id="PTHR23517">
    <property type="entry name" value="RESISTANCE PROTEIN MDTM, PUTATIVE-RELATED-RELATED"/>
    <property type="match status" value="1"/>
</dbReference>
<name>A0A3D8JTT0_9BURK</name>
<comment type="caution">
    <text evidence="10">The sequence shown here is derived from an EMBL/GenBank/DDBJ whole genome shotgun (WGS) entry which is preliminary data.</text>
</comment>
<feature type="transmembrane region" description="Helical" evidence="8">
    <location>
        <begin position="120"/>
        <end position="138"/>
    </location>
</feature>
<keyword evidence="5 8" id="KW-0812">Transmembrane</keyword>
<dbReference type="AlphaFoldDB" id="A0A3D8JTT0"/>
<feature type="transmembrane region" description="Helical" evidence="8">
    <location>
        <begin position="281"/>
        <end position="299"/>
    </location>
</feature>
<feature type="transmembrane region" description="Helical" evidence="8">
    <location>
        <begin position="12"/>
        <end position="31"/>
    </location>
</feature>
<dbReference type="Gene3D" id="1.20.1250.20">
    <property type="entry name" value="MFS general substrate transporter like domains"/>
    <property type="match status" value="1"/>
</dbReference>
<feature type="transmembrane region" description="Helical" evidence="8">
    <location>
        <begin position="249"/>
        <end position="269"/>
    </location>
</feature>
<comment type="similarity">
    <text evidence="8">Belongs to the major facilitator superfamily. YhhS family.</text>
</comment>
<evidence type="ECO:0000256" key="4">
    <source>
        <dbReference type="ARBA" id="ARBA00022519"/>
    </source>
</evidence>
<evidence type="ECO:0000256" key="8">
    <source>
        <dbReference type="HAMAP-Rule" id="MF_01118"/>
    </source>
</evidence>
<evidence type="ECO:0000256" key="1">
    <source>
        <dbReference type="ARBA" id="ARBA00004651"/>
    </source>
</evidence>
<accession>A0A3D8JTT0</accession>
<dbReference type="NCBIfam" id="NF003477">
    <property type="entry name" value="PRK05122.1"/>
    <property type="match status" value="1"/>
</dbReference>
<dbReference type="PANTHER" id="PTHR23517:SF13">
    <property type="entry name" value="MAJOR FACILITATOR SUPERFAMILY MFS_1"/>
    <property type="match status" value="1"/>
</dbReference>
<keyword evidence="11" id="KW-1185">Reference proteome</keyword>
<dbReference type="InterPro" id="IPR050171">
    <property type="entry name" value="MFS_Transporters"/>
</dbReference>
<feature type="transmembrane region" description="Helical" evidence="8">
    <location>
        <begin position="51"/>
        <end position="71"/>
    </location>
</feature>
<dbReference type="CDD" id="cd17489">
    <property type="entry name" value="MFS_YfcJ_like"/>
    <property type="match status" value="1"/>
</dbReference>
<feature type="transmembrane region" description="Helical" evidence="8">
    <location>
        <begin position="83"/>
        <end position="108"/>
    </location>
</feature>
<dbReference type="RefSeq" id="WP_115536360.1">
    <property type="nucleotide sequence ID" value="NZ_QRGA01000016.1"/>
</dbReference>
<dbReference type="PROSITE" id="PS50850">
    <property type="entry name" value="MFS"/>
    <property type="match status" value="1"/>
</dbReference>
<dbReference type="Proteomes" id="UP000256838">
    <property type="component" value="Unassembled WGS sequence"/>
</dbReference>